<dbReference type="Pfam" id="PF02653">
    <property type="entry name" value="BPD_transp_2"/>
    <property type="match status" value="1"/>
</dbReference>
<dbReference type="GO" id="GO:0005304">
    <property type="term" value="F:L-valine transmembrane transporter activity"/>
    <property type="evidence" value="ECO:0007669"/>
    <property type="project" value="TreeGrafter"/>
</dbReference>
<dbReference type="GO" id="GO:0042941">
    <property type="term" value="P:D-alanine transmembrane transport"/>
    <property type="evidence" value="ECO:0007669"/>
    <property type="project" value="TreeGrafter"/>
</dbReference>
<accession>A0A1E3H7J5</accession>
<feature type="transmembrane region" description="Helical" evidence="10">
    <location>
        <begin position="146"/>
        <end position="168"/>
    </location>
</feature>
<dbReference type="PANTHER" id="PTHR11795:SF371">
    <property type="entry name" value="HIGH-AFFINITY BRANCHED-CHAIN AMINO ACID TRANSPORT SYSTEM PERMEASE PROTEIN LIVH"/>
    <property type="match status" value="1"/>
</dbReference>
<feature type="transmembrane region" description="Helical" evidence="10">
    <location>
        <begin position="95"/>
        <end position="118"/>
    </location>
</feature>
<keyword evidence="8 10" id="KW-0472">Membrane</keyword>
<dbReference type="CDD" id="cd06582">
    <property type="entry name" value="TM_PBP1_LivH_like"/>
    <property type="match status" value="1"/>
</dbReference>
<dbReference type="GO" id="GO:0015808">
    <property type="term" value="P:L-alanine transport"/>
    <property type="evidence" value="ECO:0007669"/>
    <property type="project" value="TreeGrafter"/>
</dbReference>
<evidence type="ECO:0000256" key="1">
    <source>
        <dbReference type="ARBA" id="ARBA00004651"/>
    </source>
</evidence>
<reference evidence="11 12" key="1">
    <citation type="submission" date="2016-07" db="EMBL/GenBank/DDBJ databases">
        <title>Draft Genome Sequence of Methylobrevis pamukkalensis PK2.</title>
        <authorList>
            <person name="Vasilenko O.V."/>
            <person name="Doronina N.V."/>
            <person name="Shmareva M.N."/>
            <person name="Tarlachkov S.V."/>
            <person name="Mustakhimov I."/>
            <person name="Trotsenko Y.A."/>
        </authorList>
    </citation>
    <scope>NUCLEOTIDE SEQUENCE [LARGE SCALE GENOMIC DNA]</scope>
    <source>
        <strain evidence="11 12">PK2</strain>
    </source>
</reference>
<dbReference type="GO" id="GO:0015190">
    <property type="term" value="F:L-leucine transmembrane transporter activity"/>
    <property type="evidence" value="ECO:0007669"/>
    <property type="project" value="TreeGrafter"/>
</dbReference>
<dbReference type="GO" id="GO:1903806">
    <property type="term" value="P:L-isoleucine import across plasma membrane"/>
    <property type="evidence" value="ECO:0007669"/>
    <property type="project" value="TreeGrafter"/>
</dbReference>
<sequence length="298" mass="31551">MPRIGSESAMDILIFGTISASILLLSSIGFSMTLKTEGFINIAHGQALLMGAYLALWLDGLGLPLWAAAILASIGCGFTGVILNRVLFKPVKSKGILVLLFTSVGAAYVIYGIVGALAGKRMLAFDLPPMRAWQIAGQPFMTPYEFAIVLLAIVSALGVHVFLTYTWAGKSIRAVADNEDLARVRGFDPRRTSDIVWFVATALAGLAGVFLGIVGSLHTQMGWQMIIMILAVTVLGGLGSIYGVMLASVVLAFGIEIGLMFVSSSYRTGLAFALIIAVLLVRPGGLQSLWGGGKTRTH</sequence>
<dbReference type="PATRIC" id="fig|1439726.3.peg.395"/>
<comment type="caution">
    <text evidence="11">The sequence shown here is derived from an EMBL/GenBank/DDBJ whole genome shotgun (WGS) entry which is preliminary data.</text>
</comment>
<dbReference type="GO" id="GO:0005886">
    <property type="term" value="C:plasma membrane"/>
    <property type="evidence" value="ECO:0007669"/>
    <property type="project" value="UniProtKB-SubCell"/>
</dbReference>
<dbReference type="GO" id="GO:0015188">
    <property type="term" value="F:L-isoleucine transmembrane transporter activity"/>
    <property type="evidence" value="ECO:0007669"/>
    <property type="project" value="TreeGrafter"/>
</dbReference>
<dbReference type="AlphaFoldDB" id="A0A1E3H7J5"/>
<protein>
    <submittedName>
        <fullName evidence="11">High-affinity branched-chain amino acid transport system permease protein LivH</fullName>
    </submittedName>
</protein>
<feature type="transmembrane region" description="Helical" evidence="10">
    <location>
        <begin position="64"/>
        <end position="83"/>
    </location>
</feature>
<evidence type="ECO:0000256" key="6">
    <source>
        <dbReference type="ARBA" id="ARBA00022970"/>
    </source>
</evidence>
<evidence type="ECO:0000256" key="7">
    <source>
        <dbReference type="ARBA" id="ARBA00022989"/>
    </source>
</evidence>
<keyword evidence="5 10" id="KW-0812">Transmembrane</keyword>
<evidence type="ECO:0000256" key="9">
    <source>
        <dbReference type="ARBA" id="ARBA00037998"/>
    </source>
</evidence>
<dbReference type="EMBL" id="MCRJ01000004">
    <property type="protein sequence ID" value="ODN72308.1"/>
    <property type="molecule type" value="Genomic_DNA"/>
</dbReference>
<evidence type="ECO:0000313" key="11">
    <source>
        <dbReference type="EMBL" id="ODN72308.1"/>
    </source>
</evidence>
<comment type="similarity">
    <text evidence="9">Belongs to the binding-protein-dependent transport system permease family. LivHM subfamily.</text>
</comment>
<proteinExistence type="inferred from homology"/>
<dbReference type="GO" id="GO:0015192">
    <property type="term" value="F:L-phenylalanine transmembrane transporter activity"/>
    <property type="evidence" value="ECO:0007669"/>
    <property type="project" value="TreeGrafter"/>
</dbReference>
<feature type="transmembrane region" description="Helical" evidence="10">
    <location>
        <begin position="223"/>
        <end position="253"/>
    </location>
</feature>
<dbReference type="InterPro" id="IPR052157">
    <property type="entry name" value="BCAA_transport_permease"/>
</dbReference>
<feature type="transmembrane region" description="Helical" evidence="10">
    <location>
        <begin position="12"/>
        <end position="32"/>
    </location>
</feature>
<keyword evidence="4" id="KW-0997">Cell inner membrane</keyword>
<evidence type="ECO:0000256" key="3">
    <source>
        <dbReference type="ARBA" id="ARBA00022475"/>
    </source>
</evidence>
<keyword evidence="6" id="KW-0029">Amino-acid transport</keyword>
<organism evidence="11 12">
    <name type="scientific">Methylobrevis pamukkalensis</name>
    <dbReference type="NCBI Taxonomy" id="1439726"/>
    <lineage>
        <taxon>Bacteria</taxon>
        <taxon>Pseudomonadati</taxon>
        <taxon>Pseudomonadota</taxon>
        <taxon>Alphaproteobacteria</taxon>
        <taxon>Hyphomicrobiales</taxon>
        <taxon>Pleomorphomonadaceae</taxon>
        <taxon>Methylobrevis</taxon>
    </lineage>
</organism>
<comment type="subcellular location">
    <subcellularLocation>
        <location evidence="1">Cell membrane</location>
        <topology evidence="1">Multi-pass membrane protein</topology>
    </subcellularLocation>
</comment>
<dbReference type="Proteomes" id="UP000094622">
    <property type="component" value="Unassembled WGS sequence"/>
</dbReference>
<gene>
    <name evidence="11" type="primary">livH_1</name>
    <name evidence="11" type="ORF">A6302_00373</name>
</gene>
<evidence type="ECO:0000313" key="12">
    <source>
        <dbReference type="Proteomes" id="UP000094622"/>
    </source>
</evidence>
<keyword evidence="2" id="KW-0813">Transport</keyword>
<evidence type="ECO:0000256" key="10">
    <source>
        <dbReference type="SAM" id="Phobius"/>
    </source>
</evidence>
<evidence type="ECO:0000256" key="2">
    <source>
        <dbReference type="ARBA" id="ARBA00022448"/>
    </source>
</evidence>
<feature type="transmembrane region" description="Helical" evidence="10">
    <location>
        <begin position="195"/>
        <end position="217"/>
    </location>
</feature>
<dbReference type="InterPro" id="IPR001851">
    <property type="entry name" value="ABC_transp_permease"/>
</dbReference>
<keyword evidence="3" id="KW-1003">Cell membrane</keyword>
<feature type="transmembrane region" description="Helical" evidence="10">
    <location>
        <begin position="265"/>
        <end position="281"/>
    </location>
</feature>
<keyword evidence="12" id="KW-1185">Reference proteome</keyword>
<evidence type="ECO:0000256" key="5">
    <source>
        <dbReference type="ARBA" id="ARBA00022692"/>
    </source>
</evidence>
<evidence type="ECO:0000256" key="8">
    <source>
        <dbReference type="ARBA" id="ARBA00023136"/>
    </source>
</evidence>
<name>A0A1E3H7J5_9HYPH</name>
<evidence type="ECO:0000256" key="4">
    <source>
        <dbReference type="ARBA" id="ARBA00022519"/>
    </source>
</evidence>
<dbReference type="PANTHER" id="PTHR11795">
    <property type="entry name" value="BRANCHED-CHAIN AMINO ACID TRANSPORT SYSTEM PERMEASE PROTEIN LIVH"/>
    <property type="match status" value="1"/>
</dbReference>
<keyword evidence="7 10" id="KW-1133">Transmembrane helix</keyword>
<dbReference type="OrthoDB" id="9807115at2"/>